<sequence length="77" mass="8466">MFEDVIEMAEKGRRRIVVMAFGRAKQNGRSHGCDRAFSISEQDALSAIGPLAAAIEISRPYQQFQVLGIGGLDEEEP</sequence>
<dbReference type="RefSeq" id="WP_183975044.1">
    <property type="nucleotide sequence ID" value="NZ_JACHEB010000003.1"/>
</dbReference>
<comment type="caution">
    <text evidence="1">The sequence shown here is derived from an EMBL/GenBank/DDBJ whole genome shotgun (WGS) entry which is preliminary data.</text>
</comment>
<dbReference type="AlphaFoldDB" id="A0A9X0U4K3"/>
<evidence type="ECO:0000313" key="2">
    <source>
        <dbReference type="Proteomes" id="UP000535182"/>
    </source>
</evidence>
<dbReference type="EMBL" id="JACHEB010000003">
    <property type="protein sequence ID" value="MBB5327952.1"/>
    <property type="molecule type" value="Genomic_DNA"/>
</dbReference>
<organism evidence="1 2">
    <name type="scientific">Tunturiibacter gelidiferens</name>
    <dbReference type="NCBI Taxonomy" id="3069689"/>
    <lineage>
        <taxon>Bacteria</taxon>
        <taxon>Pseudomonadati</taxon>
        <taxon>Acidobacteriota</taxon>
        <taxon>Terriglobia</taxon>
        <taxon>Terriglobales</taxon>
        <taxon>Acidobacteriaceae</taxon>
        <taxon>Tunturiibacter</taxon>
    </lineage>
</organism>
<accession>A0A9X0U4K3</accession>
<protein>
    <submittedName>
        <fullName evidence="1">Uncharacterized protein</fullName>
    </submittedName>
</protein>
<reference evidence="1 2" key="1">
    <citation type="submission" date="2020-08" db="EMBL/GenBank/DDBJ databases">
        <title>Genomic Encyclopedia of Type Strains, Phase IV (KMG-V): Genome sequencing to study the core and pangenomes of soil and plant-associated prokaryotes.</title>
        <authorList>
            <person name="Whitman W."/>
        </authorList>
    </citation>
    <scope>NUCLEOTIDE SEQUENCE [LARGE SCALE GENOMIC DNA]</scope>
    <source>
        <strain evidence="1 2">X5P2</strain>
    </source>
</reference>
<gene>
    <name evidence="1" type="ORF">HDF14_001558</name>
</gene>
<name>A0A9X0U4K3_9BACT</name>
<keyword evidence="2" id="KW-1185">Reference proteome</keyword>
<proteinExistence type="predicted"/>
<dbReference type="Proteomes" id="UP000535182">
    <property type="component" value="Unassembled WGS sequence"/>
</dbReference>
<evidence type="ECO:0000313" key="1">
    <source>
        <dbReference type="EMBL" id="MBB5327952.1"/>
    </source>
</evidence>